<dbReference type="Pfam" id="PF07715">
    <property type="entry name" value="Plug"/>
    <property type="match status" value="1"/>
</dbReference>
<dbReference type="InterPro" id="IPR037066">
    <property type="entry name" value="Plug_dom_sf"/>
</dbReference>
<dbReference type="NCBIfam" id="TIGR04056">
    <property type="entry name" value="OMP_RagA_SusC"/>
    <property type="match status" value="1"/>
</dbReference>
<feature type="domain" description="TonB-dependent receptor plug" evidence="2">
    <location>
        <begin position="211"/>
        <end position="328"/>
    </location>
</feature>
<evidence type="ECO:0000256" key="1">
    <source>
        <dbReference type="PROSITE-ProRule" id="PRU01360"/>
    </source>
</evidence>
<dbReference type="InterPro" id="IPR039426">
    <property type="entry name" value="TonB-dep_rcpt-like"/>
</dbReference>
<name>A0A3E1P4B2_9BACT</name>
<gene>
    <name evidence="3" type="ORF">DXN04_06310</name>
</gene>
<keyword evidence="4" id="KW-1185">Reference proteome</keyword>
<dbReference type="PROSITE" id="PS52016">
    <property type="entry name" value="TONB_DEPENDENT_REC_3"/>
    <property type="match status" value="1"/>
</dbReference>
<dbReference type="SUPFAM" id="SSF56935">
    <property type="entry name" value="Porins"/>
    <property type="match status" value="1"/>
</dbReference>
<dbReference type="EMBL" id="QTJV01000002">
    <property type="protein sequence ID" value="RFM35011.1"/>
    <property type="molecule type" value="Genomic_DNA"/>
</dbReference>
<organism evidence="3 4">
    <name type="scientific">Chitinophaga silvisoli</name>
    <dbReference type="NCBI Taxonomy" id="2291814"/>
    <lineage>
        <taxon>Bacteria</taxon>
        <taxon>Pseudomonadati</taxon>
        <taxon>Bacteroidota</taxon>
        <taxon>Chitinophagia</taxon>
        <taxon>Chitinophagales</taxon>
        <taxon>Chitinophagaceae</taxon>
        <taxon>Chitinophaga</taxon>
    </lineage>
</organism>
<keyword evidence="1" id="KW-0998">Cell outer membrane</keyword>
<protein>
    <submittedName>
        <fullName evidence="3">SusC/RagA family TonB-linked outer membrane protein</fullName>
    </submittedName>
</protein>
<evidence type="ECO:0000313" key="4">
    <source>
        <dbReference type="Proteomes" id="UP000261174"/>
    </source>
</evidence>
<comment type="similarity">
    <text evidence="1">Belongs to the TonB-dependent receptor family.</text>
</comment>
<comment type="caution">
    <text evidence="3">The sequence shown here is derived from an EMBL/GenBank/DDBJ whole genome shotgun (WGS) entry which is preliminary data.</text>
</comment>
<sequence length="1079" mass="120198">MKSFLILFFTLLISTNRLKAQLIDLNIKGKNLFQVSKILHKQTGYNFTIQDGIVNERGPIYFHCSKMELQAVLKAILNPQIYSFEITPAEKSVQILYKPASNKAVAAKKVDSLPIYDLLGIVVDTANKPLGNATIILKGRGLSIVSDGKGKFRIPGINKENTFIISYLGYKTREFTCGDSSFIKCIMSPQEQQLDSFVSKGYYSVPSDVNPGRIGILRASDIAGQPVSDPLMALAGRFAGVTVRQQSGISGAAIVVNIEGSNSLANGNAPLYIVDGVPLAMSVLNQLQNAAGDISSMQLPQPENIESIEVLKDADASAIYGARGANGIVLIKTKRPAAGKGGLNVSVYSGQGRVTSRLKLMNTQQYLAMRHEGINNDKMEVGDGDYDLVNWDTTRYTNWQKQFLGGHAAITNARASFSGGDAQTRFSIGGAYRRESAVFSPNFASTTLSADLSLLHSSDSNKLNIDIGLHYMKNDNQLPVNDLTPNILLAPNAPSLFTTAGDLNWENNTFLNPYGELLQRYRAVFSHFLGSMKLTYELKPGLKLSANLGTNYIRLDESAVVPLSSMTPLLSTFSWLRSHSEGLNAISSWIVEPQVSYNFKLNAVHAIDVLTGITFQESRQHQHLMVGTDFESDELIGNISMADVKNLNLDTNVYRYKGIYARLGYNYKEQLYLNLTGRNDGSSRFSNDTRNEYFGSAAIGWLFSRTPGFLKIPSLSFGKIYASIGRTGNDQFSDYQFYDTYTVSTGYQGVLGLQRTQLTNYKYKWEILIKSAAGFELRFNERYTIAVNFFRNRTRNQLVKYELPAITGYKYTTDNLPAIVQNHGWELEFAINQIKRRYFSWMSTFNVTIPYNKLISFPNISSSLYSSIYAVGKPLDIRNVYKFKWINPATGIAEFVDFNGDNKIDKQDRYPVNIGPTLYAGWGNTFKYKGLTLSLFLQLVKQSGYYVASMDMPGSFVPSGGNQPLSDKVRWRQAGDIADVQRYSASDMNAKQATDLFAQSDASIVDASYIRLKNVSLSWDLPQLWSTRVKIKAASLFLNSQNLFTWTRFKGLDPETQDFLVRFHQPTQQVIVVGARISL</sequence>
<dbReference type="NCBIfam" id="TIGR04057">
    <property type="entry name" value="SusC_RagA_signa"/>
    <property type="match status" value="1"/>
</dbReference>
<keyword evidence="1" id="KW-0813">Transport</keyword>
<comment type="subcellular location">
    <subcellularLocation>
        <location evidence="1">Cell outer membrane</location>
        <topology evidence="1">Multi-pass membrane protein</topology>
    </subcellularLocation>
</comment>
<evidence type="ECO:0000259" key="2">
    <source>
        <dbReference type="Pfam" id="PF07715"/>
    </source>
</evidence>
<dbReference type="Proteomes" id="UP000261174">
    <property type="component" value="Unassembled WGS sequence"/>
</dbReference>
<dbReference type="InterPro" id="IPR008969">
    <property type="entry name" value="CarboxyPept-like_regulatory"/>
</dbReference>
<dbReference type="SUPFAM" id="SSF49464">
    <property type="entry name" value="Carboxypeptidase regulatory domain-like"/>
    <property type="match status" value="1"/>
</dbReference>
<reference evidence="3 4" key="1">
    <citation type="submission" date="2018-08" db="EMBL/GenBank/DDBJ databases">
        <title>Chitinophaga sp. K20C18050901, a novel bacterium isolated from forest soil.</title>
        <authorList>
            <person name="Wang C."/>
        </authorList>
    </citation>
    <scope>NUCLEOTIDE SEQUENCE [LARGE SCALE GENOMIC DNA]</scope>
    <source>
        <strain evidence="3 4">K20C18050901</strain>
    </source>
</reference>
<evidence type="ECO:0000313" key="3">
    <source>
        <dbReference type="EMBL" id="RFM35011.1"/>
    </source>
</evidence>
<dbReference type="Gene3D" id="2.170.130.10">
    <property type="entry name" value="TonB-dependent receptor, plug domain"/>
    <property type="match status" value="1"/>
</dbReference>
<dbReference type="AlphaFoldDB" id="A0A3E1P4B2"/>
<keyword evidence="1" id="KW-0472">Membrane</keyword>
<dbReference type="Pfam" id="PF13715">
    <property type="entry name" value="CarbopepD_reg_2"/>
    <property type="match status" value="1"/>
</dbReference>
<dbReference type="InterPro" id="IPR023997">
    <property type="entry name" value="TonB-dep_OMP_SusC/RagA_CS"/>
</dbReference>
<dbReference type="GO" id="GO:0009279">
    <property type="term" value="C:cell outer membrane"/>
    <property type="evidence" value="ECO:0007669"/>
    <property type="project" value="UniProtKB-SubCell"/>
</dbReference>
<proteinExistence type="inferred from homology"/>
<keyword evidence="1" id="KW-1134">Transmembrane beta strand</keyword>
<dbReference type="InterPro" id="IPR023996">
    <property type="entry name" value="TonB-dep_OMP_SusC/RagA"/>
</dbReference>
<accession>A0A3E1P4B2</accession>
<dbReference type="OrthoDB" id="9768177at2"/>
<dbReference type="InterPro" id="IPR012910">
    <property type="entry name" value="Plug_dom"/>
</dbReference>
<keyword evidence="1" id="KW-0812">Transmembrane</keyword>
<dbReference type="RefSeq" id="WP_116852495.1">
    <property type="nucleotide sequence ID" value="NZ_QTJV01000002.1"/>
</dbReference>